<dbReference type="InterPro" id="IPR011032">
    <property type="entry name" value="GroES-like_sf"/>
</dbReference>
<dbReference type="Gene3D" id="3.40.50.720">
    <property type="entry name" value="NAD(P)-binding Rossmann-like Domain"/>
    <property type="match status" value="1"/>
</dbReference>
<name>A0AA40BR28_9PEZI</name>
<reference evidence="2" key="1">
    <citation type="submission" date="2023-06" db="EMBL/GenBank/DDBJ databases">
        <title>Genome-scale phylogeny and comparative genomics of the fungal order Sordariales.</title>
        <authorList>
            <consortium name="Lawrence Berkeley National Laboratory"/>
            <person name="Hensen N."/>
            <person name="Bonometti L."/>
            <person name="Westerberg I."/>
            <person name="Brannstrom I.O."/>
            <person name="Guillou S."/>
            <person name="Cros-Aarteil S."/>
            <person name="Calhoun S."/>
            <person name="Haridas S."/>
            <person name="Kuo A."/>
            <person name="Mondo S."/>
            <person name="Pangilinan J."/>
            <person name="Riley R."/>
            <person name="LaButti K."/>
            <person name="Andreopoulos B."/>
            <person name="Lipzen A."/>
            <person name="Chen C."/>
            <person name="Yanf M."/>
            <person name="Daum C."/>
            <person name="Ng V."/>
            <person name="Clum A."/>
            <person name="Steindorff A."/>
            <person name="Ohm R."/>
            <person name="Martin F."/>
            <person name="Silar P."/>
            <person name="Natvig D."/>
            <person name="Lalanne C."/>
            <person name="Gautier V."/>
            <person name="Ament-velasquez S.L."/>
            <person name="Kruys A."/>
            <person name="Hutchinson M.I."/>
            <person name="Powell A.J."/>
            <person name="Barry K."/>
            <person name="Miller A.N."/>
            <person name="Grigoriev I.V."/>
            <person name="Debuchy R."/>
            <person name="Gladieux P."/>
            <person name="Thoren M.H."/>
            <person name="Johannesson H."/>
        </authorList>
    </citation>
    <scope>NUCLEOTIDE SEQUENCE</scope>
    <source>
        <strain evidence="2">SMH3187-1</strain>
    </source>
</reference>
<dbReference type="SMART" id="SM00829">
    <property type="entry name" value="PKS_ER"/>
    <property type="match status" value="1"/>
</dbReference>
<proteinExistence type="predicted"/>
<dbReference type="Pfam" id="PF08240">
    <property type="entry name" value="ADH_N"/>
    <property type="match status" value="1"/>
</dbReference>
<dbReference type="GO" id="GO:0005739">
    <property type="term" value="C:mitochondrion"/>
    <property type="evidence" value="ECO:0007669"/>
    <property type="project" value="TreeGrafter"/>
</dbReference>
<keyword evidence="3" id="KW-1185">Reference proteome</keyword>
<dbReference type="InterPro" id="IPR036291">
    <property type="entry name" value="NAD(P)-bd_dom_sf"/>
</dbReference>
<dbReference type="InterPro" id="IPR050700">
    <property type="entry name" value="YIM1/Zinc_Alcohol_DH_Fams"/>
</dbReference>
<dbReference type="InterPro" id="IPR013154">
    <property type="entry name" value="ADH-like_N"/>
</dbReference>
<evidence type="ECO:0000313" key="3">
    <source>
        <dbReference type="Proteomes" id="UP001172155"/>
    </source>
</evidence>
<accession>A0AA40BR28</accession>
<protein>
    <submittedName>
        <fullName evidence="2">Chaperonin 10-like protein</fullName>
    </submittedName>
</protein>
<dbReference type="EMBL" id="JAUKUD010000007">
    <property type="protein sequence ID" value="KAK0738867.1"/>
    <property type="molecule type" value="Genomic_DNA"/>
</dbReference>
<dbReference type="GO" id="GO:0016491">
    <property type="term" value="F:oxidoreductase activity"/>
    <property type="evidence" value="ECO:0007669"/>
    <property type="project" value="InterPro"/>
</dbReference>
<sequence length="350" mass="36245">MRSYSQLTTGPPSPATLALTTVPAPSPSPTGTSLLLRITHAALNPIDLHLLLNLPAWLPFRRRPTPGFDFSGVVLALGPAVPASSGIKVGDRVAGSLGARQVALGVGSLAEYISVPVGLVAKVPDGWDGGQAAGGMGVAGQTAVLFARTIGEERVKGARVLVNGASGGVGVLLVQVLKGLGAGWVVGVCGGGNEGMVRGLGADEVVDYGGEEARGEGGLEGVLEGKFGGEGRFDFVLDCAGGQRLFERSVGFLKEGGRFVSIVGGRSQGVVPFVRNKLRPVMLGGTPRRYDLLAMMPSGEQAEVMKGWMEKGVVKEVPVDSEWVMEDVIKAYEKLETKHAKGKIIVKVAA</sequence>
<gene>
    <name evidence="2" type="ORF">B0T18DRAFT_483574</name>
</gene>
<dbReference type="SUPFAM" id="SSF51735">
    <property type="entry name" value="NAD(P)-binding Rossmann-fold domains"/>
    <property type="match status" value="1"/>
</dbReference>
<evidence type="ECO:0000313" key="2">
    <source>
        <dbReference type="EMBL" id="KAK0738867.1"/>
    </source>
</evidence>
<dbReference type="Gene3D" id="3.90.180.10">
    <property type="entry name" value="Medium-chain alcohol dehydrogenases, catalytic domain"/>
    <property type="match status" value="1"/>
</dbReference>
<dbReference type="PANTHER" id="PTHR11695:SF647">
    <property type="entry name" value="ENOYL REDUCTASE (ER) DOMAIN-CONTAINING PROTEIN"/>
    <property type="match status" value="1"/>
</dbReference>
<organism evidence="2 3">
    <name type="scientific">Schizothecium vesticola</name>
    <dbReference type="NCBI Taxonomy" id="314040"/>
    <lineage>
        <taxon>Eukaryota</taxon>
        <taxon>Fungi</taxon>
        <taxon>Dikarya</taxon>
        <taxon>Ascomycota</taxon>
        <taxon>Pezizomycotina</taxon>
        <taxon>Sordariomycetes</taxon>
        <taxon>Sordariomycetidae</taxon>
        <taxon>Sordariales</taxon>
        <taxon>Schizotheciaceae</taxon>
        <taxon>Schizothecium</taxon>
    </lineage>
</organism>
<dbReference type="SUPFAM" id="SSF50129">
    <property type="entry name" value="GroES-like"/>
    <property type="match status" value="1"/>
</dbReference>
<dbReference type="CDD" id="cd08267">
    <property type="entry name" value="MDR1"/>
    <property type="match status" value="1"/>
</dbReference>
<dbReference type="PANTHER" id="PTHR11695">
    <property type="entry name" value="ALCOHOL DEHYDROGENASE RELATED"/>
    <property type="match status" value="1"/>
</dbReference>
<feature type="domain" description="Enoyl reductase (ER)" evidence="1">
    <location>
        <begin position="12"/>
        <end position="346"/>
    </location>
</feature>
<evidence type="ECO:0000259" key="1">
    <source>
        <dbReference type="SMART" id="SM00829"/>
    </source>
</evidence>
<comment type="caution">
    <text evidence="2">The sequence shown here is derived from an EMBL/GenBank/DDBJ whole genome shotgun (WGS) entry which is preliminary data.</text>
</comment>
<dbReference type="AlphaFoldDB" id="A0AA40BR28"/>
<dbReference type="InterPro" id="IPR020843">
    <property type="entry name" value="ER"/>
</dbReference>
<dbReference type="Pfam" id="PF13602">
    <property type="entry name" value="ADH_zinc_N_2"/>
    <property type="match status" value="1"/>
</dbReference>
<dbReference type="Proteomes" id="UP001172155">
    <property type="component" value="Unassembled WGS sequence"/>
</dbReference>